<keyword evidence="2" id="KW-0813">Transport</keyword>
<dbReference type="GO" id="GO:0015297">
    <property type="term" value="F:antiporter activity"/>
    <property type="evidence" value="ECO:0007669"/>
    <property type="project" value="UniProtKB-KW"/>
</dbReference>
<feature type="transmembrane region" description="Helical" evidence="10">
    <location>
        <begin position="208"/>
        <end position="233"/>
    </location>
</feature>
<keyword evidence="3" id="KW-0050">Antiport</keyword>
<dbReference type="GO" id="GO:0006811">
    <property type="term" value="P:monoatomic ion transport"/>
    <property type="evidence" value="ECO:0007669"/>
    <property type="project" value="UniProtKB-KW"/>
</dbReference>
<gene>
    <name evidence="11" type="ORF">NY667_07025</name>
</gene>
<evidence type="ECO:0000256" key="6">
    <source>
        <dbReference type="ARBA" id="ARBA00022989"/>
    </source>
</evidence>
<keyword evidence="8 10" id="KW-0472">Membrane</keyword>
<dbReference type="EMBL" id="JANWTP010000016">
    <property type="protein sequence ID" value="MDC8637574.1"/>
    <property type="molecule type" value="Genomic_DNA"/>
</dbReference>
<reference evidence="11" key="2">
    <citation type="submission" date="2022-08" db="EMBL/GenBank/DDBJ databases">
        <authorList>
            <person name="Iruegas-Bocardo F."/>
            <person name="Weisberg A.J."/>
            <person name="Riutta E.R."/>
            <person name="Kilday K."/>
            <person name="Bonkowski J.C."/>
            <person name="Creswell T."/>
            <person name="Daughtrey M.L."/>
            <person name="Rane K."/>
            <person name="Grunwald N.J."/>
            <person name="Chang J.H."/>
            <person name="Putnam M.L."/>
        </authorList>
    </citation>
    <scope>NUCLEOTIDE SEQUENCE</scope>
    <source>
        <strain evidence="11">22-338</strain>
    </source>
</reference>
<dbReference type="InterPro" id="IPR048279">
    <property type="entry name" value="MdtK-like"/>
</dbReference>
<evidence type="ECO:0000256" key="5">
    <source>
        <dbReference type="ARBA" id="ARBA00022692"/>
    </source>
</evidence>
<dbReference type="Proteomes" id="UP001140230">
    <property type="component" value="Unassembled WGS sequence"/>
</dbReference>
<evidence type="ECO:0000256" key="1">
    <source>
        <dbReference type="ARBA" id="ARBA00004429"/>
    </source>
</evidence>
<dbReference type="InterPro" id="IPR050222">
    <property type="entry name" value="MATE_MdtK"/>
</dbReference>
<keyword evidence="6 10" id="KW-1133">Transmembrane helix</keyword>
<evidence type="ECO:0000256" key="9">
    <source>
        <dbReference type="ARBA" id="ARBA00031636"/>
    </source>
</evidence>
<keyword evidence="5 10" id="KW-0812">Transmembrane</keyword>
<keyword evidence="4" id="KW-1003">Cell membrane</keyword>
<dbReference type="GO" id="GO:0005886">
    <property type="term" value="C:plasma membrane"/>
    <property type="evidence" value="ECO:0007669"/>
    <property type="project" value="UniProtKB-SubCell"/>
</dbReference>
<feature type="transmembrane region" description="Helical" evidence="10">
    <location>
        <begin position="150"/>
        <end position="171"/>
    </location>
</feature>
<keyword evidence="7" id="KW-0406">Ion transport</keyword>
<feature type="transmembrane region" description="Helical" evidence="10">
    <location>
        <begin position="254"/>
        <end position="279"/>
    </location>
</feature>
<feature type="transmembrane region" description="Helical" evidence="10">
    <location>
        <begin position="332"/>
        <end position="353"/>
    </location>
</feature>
<feature type="transmembrane region" description="Helical" evidence="10">
    <location>
        <begin position="431"/>
        <end position="452"/>
    </location>
</feature>
<dbReference type="Pfam" id="PF01554">
    <property type="entry name" value="MatE"/>
    <property type="match status" value="2"/>
</dbReference>
<accession>A0A9X4BQB2</accession>
<evidence type="ECO:0000313" key="11">
    <source>
        <dbReference type="EMBL" id="MDC8637574.1"/>
    </source>
</evidence>
<dbReference type="AlphaFoldDB" id="A0A9X4BQB2"/>
<evidence type="ECO:0000256" key="8">
    <source>
        <dbReference type="ARBA" id="ARBA00023136"/>
    </source>
</evidence>
<evidence type="ECO:0000256" key="10">
    <source>
        <dbReference type="SAM" id="Phobius"/>
    </source>
</evidence>
<feature type="transmembrane region" description="Helical" evidence="10">
    <location>
        <begin position="112"/>
        <end position="130"/>
    </location>
</feature>
<dbReference type="PANTHER" id="PTHR43298:SF2">
    <property type="entry name" value="FMN_FAD EXPORTER YEEO-RELATED"/>
    <property type="match status" value="1"/>
</dbReference>
<dbReference type="RefSeq" id="WP_211317310.1">
    <property type="nucleotide sequence ID" value="NZ_CP168173.1"/>
</dbReference>
<dbReference type="InterPro" id="IPR002528">
    <property type="entry name" value="MATE_fam"/>
</dbReference>
<evidence type="ECO:0000313" key="12">
    <source>
        <dbReference type="Proteomes" id="UP001140230"/>
    </source>
</evidence>
<feature type="transmembrane region" description="Helical" evidence="10">
    <location>
        <begin position="178"/>
        <end position="202"/>
    </location>
</feature>
<evidence type="ECO:0000256" key="2">
    <source>
        <dbReference type="ARBA" id="ARBA00022448"/>
    </source>
</evidence>
<dbReference type="GO" id="GO:0042910">
    <property type="term" value="F:xenobiotic transmembrane transporter activity"/>
    <property type="evidence" value="ECO:0007669"/>
    <property type="project" value="InterPro"/>
</dbReference>
<comment type="subcellular location">
    <subcellularLocation>
        <location evidence="1">Cell inner membrane</location>
        <topology evidence="1">Multi-pass membrane protein</topology>
    </subcellularLocation>
</comment>
<protein>
    <recommendedName>
        <fullName evidence="9">Multidrug-efflux transporter</fullName>
    </recommendedName>
</protein>
<feature type="transmembrane region" description="Helical" evidence="10">
    <location>
        <begin position="52"/>
        <end position="75"/>
    </location>
</feature>
<feature type="transmembrane region" description="Helical" evidence="10">
    <location>
        <begin position="405"/>
        <end position="425"/>
    </location>
</feature>
<comment type="caution">
    <text evidence="11">The sequence shown here is derived from an EMBL/GenBank/DDBJ whole genome shotgun (WGS) entry which is preliminary data.</text>
</comment>
<feature type="transmembrane region" description="Helical" evidence="10">
    <location>
        <begin position="373"/>
        <end position="393"/>
    </location>
</feature>
<evidence type="ECO:0000256" key="3">
    <source>
        <dbReference type="ARBA" id="ARBA00022449"/>
    </source>
</evidence>
<sequence length="463" mass="47725">MNTVSTSTHPPHASSLRMMRMLADPILPTLLRMSWPNVLMMLALASTSLSEMWFLAKLGTEVLAGVAVVVPVLMLMQNMSQGAMGGGISAAVARALGAGDVTRADSLARHAVVLNAAIGLVFSLVLWLFSAPLFRFLGAEGASLEAALTYGHVVFASLIPLWVMSALASVVRGTGNMLLPGVVICGGAVLLVPVCAALIFGFGPVPALGVAGGALALAIYHISGALVLGWYCLSGRNPARLRRGSLSWAPMSSILTVGGLACLNPLFTNGLIAATTAIVGAYAGTEALAGYATAVRLEYLLIPIAFGLGAPMVALVGANIGAGQQARARDIALVGGSIAFVVGTVVGVAGALWPQLWLRLFGTDERLIETGAHYLQIAGPFYGFFALGFSLYFASQGAGRLKWPLLAGAMRLLLFAGGGGIVLAVTGSLTAFFALGATAMVMYGSCVLWAVASGRWFKTARAE</sequence>
<name>A0A9X4BQB2_9XANT</name>
<reference evidence="11" key="1">
    <citation type="journal article" date="2022" name="Phytopathology">
        <title>Whole genome sequencing-based tracing of a 2022 introduction and outbreak of Xanthomonas hortorum pv. pelargonii.</title>
        <authorList>
            <person name="Iruegas Bocardo F."/>
            <person name="Weisberg A.J."/>
            <person name="Riutta E.R."/>
            <person name="Kilday K.B."/>
            <person name="Bonkowski J.C."/>
            <person name="Creswell T.C."/>
            <person name="Daughtrey M."/>
            <person name="Rane K.K."/>
            <person name="Grunwald N.J."/>
            <person name="Chang J.H."/>
            <person name="Putnam M."/>
        </authorList>
    </citation>
    <scope>NUCLEOTIDE SEQUENCE</scope>
    <source>
        <strain evidence="11">22-338</strain>
    </source>
</reference>
<evidence type="ECO:0000256" key="7">
    <source>
        <dbReference type="ARBA" id="ARBA00023065"/>
    </source>
</evidence>
<dbReference type="PIRSF" id="PIRSF006603">
    <property type="entry name" value="DinF"/>
    <property type="match status" value="1"/>
</dbReference>
<organism evidence="11 12">
    <name type="scientific">Xanthomonas hortorum pv. hederae</name>
    <dbReference type="NCBI Taxonomy" id="453603"/>
    <lineage>
        <taxon>Bacteria</taxon>
        <taxon>Pseudomonadati</taxon>
        <taxon>Pseudomonadota</taxon>
        <taxon>Gammaproteobacteria</taxon>
        <taxon>Lysobacterales</taxon>
        <taxon>Lysobacteraceae</taxon>
        <taxon>Xanthomonas</taxon>
    </lineage>
</organism>
<feature type="transmembrane region" description="Helical" evidence="10">
    <location>
        <begin position="299"/>
        <end position="320"/>
    </location>
</feature>
<dbReference type="PANTHER" id="PTHR43298">
    <property type="entry name" value="MULTIDRUG RESISTANCE PROTEIN NORM-RELATED"/>
    <property type="match status" value="1"/>
</dbReference>
<evidence type="ECO:0000256" key="4">
    <source>
        <dbReference type="ARBA" id="ARBA00022475"/>
    </source>
</evidence>
<proteinExistence type="predicted"/>